<dbReference type="OrthoDB" id="1453558at2"/>
<gene>
    <name evidence="1" type="ORF">EZV76_08220</name>
</gene>
<dbReference type="RefSeq" id="WP_136566060.1">
    <property type="nucleotide sequence ID" value="NZ_SNTZ01000003.1"/>
</dbReference>
<accession>A0A4S8RPB7</accession>
<reference evidence="1 2" key="1">
    <citation type="submission" date="2019-03" db="EMBL/GenBank/DDBJ databases">
        <title>Muricauda SCR12 sp.nov, a marine bacterium isolated from Pacific Ocean:the Okinawa trough.</title>
        <authorList>
            <person name="Liu L."/>
        </authorList>
    </citation>
    <scope>NUCLEOTIDE SEQUENCE [LARGE SCALE GENOMIC DNA]</scope>
    <source>
        <strain evidence="1 2">SCR12</strain>
    </source>
</reference>
<organism evidence="1 2">
    <name type="scientific">Flagellimonas alvinocaridis</name>
    <dbReference type="NCBI Taxonomy" id="2530200"/>
    <lineage>
        <taxon>Bacteria</taxon>
        <taxon>Pseudomonadati</taxon>
        <taxon>Bacteroidota</taxon>
        <taxon>Flavobacteriia</taxon>
        <taxon>Flavobacteriales</taxon>
        <taxon>Flavobacteriaceae</taxon>
        <taxon>Flagellimonas</taxon>
    </lineage>
</organism>
<evidence type="ECO:0008006" key="3">
    <source>
        <dbReference type="Google" id="ProtNLM"/>
    </source>
</evidence>
<evidence type="ECO:0000313" key="2">
    <source>
        <dbReference type="Proteomes" id="UP000310406"/>
    </source>
</evidence>
<sequence length="101" mass="11490">MKTIFFMFLSLTALMGKPTIQDSVVEATYNGYVDEMYEFTDADGSTYGFAEIEASAAQKYDLDSTDLVGKLFRVTYKMDTAVDEEDEEYDIYVIVDLKVLE</sequence>
<protein>
    <recommendedName>
        <fullName evidence="3">DUF4377 domain-containing protein</fullName>
    </recommendedName>
</protein>
<evidence type="ECO:0000313" key="1">
    <source>
        <dbReference type="EMBL" id="THV59541.1"/>
    </source>
</evidence>
<proteinExistence type="predicted"/>
<keyword evidence="2" id="KW-1185">Reference proteome</keyword>
<name>A0A4S8RPB7_9FLAO</name>
<dbReference type="AlphaFoldDB" id="A0A4S8RPB7"/>
<dbReference type="Proteomes" id="UP000310406">
    <property type="component" value="Unassembled WGS sequence"/>
</dbReference>
<dbReference type="EMBL" id="SNTZ01000003">
    <property type="protein sequence ID" value="THV59541.1"/>
    <property type="molecule type" value="Genomic_DNA"/>
</dbReference>
<comment type="caution">
    <text evidence="1">The sequence shown here is derived from an EMBL/GenBank/DDBJ whole genome shotgun (WGS) entry which is preliminary data.</text>
</comment>